<feature type="compositionally biased region" description="Basic residues" evidence="1">
    <location>
        <begin position="1"/>
        <end position="18"/>
    </location>
</feature>
<accession>A0ABY6BWS9</accession>
<organism evidence="2 3">
    <name type="scientific">Streptomyces vinaceusdrappus</name>
    <dbReference type="NCBI Taxonomy" id="67376"/>
    <lineage>
        <taxon>Bacteria</taxon>
        <taxon>Bacillati</taxon>
        <taxon>Actinomycetota</taxon>
        <taxon>Actinomycetes</taxon>
        <taxon>Kitasatosporales</taxon>
        <taxon>Streptomycetaceae</taxon>
        <taxon>Streptomyces</taxon>
        <taxon>Streptomyces rochei group</taxon>
    </lineage>
</organism>
<dbReference type="Proteomes" id="UP001064390">
    <property type="component" value="Chromosome"/>
</dbReference>
<evidence type="ECO:0000313" key="2">
    <source>
        <dbReference type="EMBL" id="UXI80203.1"/>
    </source>
</evidence>
<dbReference type="EMBL" id="CP104697">
    <property type="protein sequence ID" value="UXI80203.1"/>
    <property type="molecule type" value="Genomic_DNA"/>
</dbReference>
<evidence type="ECO:0000313" key="3">
    <source>
        <dbReference type="Proteomes" id="UP001064390"/>
    </source>
</evidence>
<feature type="region of interest" description="Disordered" evidence="1">
    <location>
        <begin position="1"/>
        <end position="30"/>
    </location>
</feature>
<dbReference type="InterPro" id="IPR020719">
    <property type="entry name" value="RNA3'_term_phos_cycl-like_CS"/>
</dbReference>
<keyword evidence="3" id="KW-1185">Reference proteome</keyword>
<dbReference type="RefSeq" id="WP_223780389.1">
    <property type="nucleotide sequence ID" value="NZ_CP104697.1"/>
</dbReference>
<protein>
    <submittedName>
        <fullName evidence="2">Uncharacterized protein</fullName>
    </submittedName>
</protein>
<evidence type="ECO:0000256" key="1">
    <source>
        <dbReference type="SAM" id="MobiDB-lite"/>
    </source>
</evidence>
<reference evidence="2" key="1">
    <citation type="submission" date="2022-09" db="EMBL/GenBank/DDBJ databases">
        <title>Streptomyces vinaceusdrappus strain AC-40.</title>
        <authorList>
            <person name="Sedeek A.M."/>
            <person name="Salah I."/>
            <person name="Kamel H.L."/>
            <person name="Soltan M.A."/>
            <person name="Elsayed T.R."/>
        </authorList>
    </citation>
    <scope>NUCLEOTIDE SEQUENCE</scope>
    <source>
        <strain evidence="2">AC-40</strain>
    </source>
</reference>
<sequence length="64" mass="7047">MGLAARGRRLSPHSRIGPRRGNAPPGGGLVDERVRELPELAPYRTELTAMLRKMAKDAYDHPSP</sequence>
<proteinExistence type="predicted"/>
<gene>
    <name evidence="2" type="ORF">N6Q81_20350</name>
</gene>
<dbReference type="PROSITE" id="PS01287">
    <property type="entry name" value="RTC"/>
    <property type="match status" value="1"/>
</dbReference>
<name>A0ABY6BWS9_9ACTN</name>